<sequence length="305" mass="34237">MTPSASEIKNPPSGAGDELLAIDCQELYYSFQEGLESALNGATLQLPRGARCLLVGANGVLYVYSGDIAIDEPTRSAGKSTLLRILAGKRLTKSRDCRILGQDVFMNPPNGVVYLGTEWSSNPVVRSDIVVSDFLDSVGGYRHKARRDRLLNILDVDLDWHMHQISDGERRRVQLCMGLMGEWDVLLLDEVTVDLDVLVRSDLVNFLVEESTVRKATIVYATHIFDGLRAFPTHICHLQLGATPTPLLTWDPADRTTELFDIALGWIRTDRDLRREKERAAGRARGAREETRDAKTFFEKYDYSH</sequence>
<feature type="domain" description="ABC transporter" evidence="3">
    <location>
        <begin position="22"/>
        <end position="265"/>
    </location>
</feature>
<dbReference type="STRING" id="1890683.A0A427YC07"/>
<keyword evidence="5" id="KW-1185">Reference proteome</keyword>
<dbReference type="PROSITE" id="PS50893">
    <property type="entry name" value="ABC_TRANSPORTER_2"/>
    <property type="match status" value="1"/>
</dbReference>
<organism evidence="4 5">
    <name type="scientific">Saitozyma podzolica</name>
    <dbReference type="NCBI Taxonomy" id="1890683"/>
    <lineage>
        <taxon>Eukaryota</taxon>
        <taxon>Fungi</taxon>
        <taxon>Dikarya</taxon>
        <taxon>Basidiomycota</taxon>
        <taxon>Agaricomycotina</taxon>
        <taxon>Tremellomycetes</taxon>
        <taxon>Tremellales</taxon>
        <taxon>Trimorphomycetaceae</taxon>
        <taxon>Saitozyma</taxon>
    </lineage>
</organism>
<evidence type="ECO:0000256" key="1">
    <source>
        <dbReference type="ARBA" id="ARBA00022741"/>
    </source>
</evidence>
<name>A0A427YC07_9TREE</name>
<dbReference type="PANTHER" id="PTHR43158">
    <property type="entry name" value="SKFA PEPTIDE EXPORT ATP-BINDING PROTEIN SKFE"/>
    <property type="match status" value="1"/>
</dbReference>
<dbReference type="InterPro" id="IPR027417">
    <property type="entry name" value="P-loop_NTPase"/>
</dbReference>
<protein>
    <submittedName>
        <fullName evidence="4">CCR4-NOT regulatory complex component</fullName>
    </submittedName>
</protein>
<dbReference type="OrthoDB" id="6512918at2759"/>
<reference evidence="4 5" key="1">
    <citation type="submission" date="2018-11" db="EMBL/GenBank/DDBJ databases">
        <title>Genome sequence of Saitozyma podzolica DSM 27192.</title>
        <authorList>
            <person name="Aliyu H."/>
            <person name="Gorte O."/>
            <person name="Ochsenreither K."/>
        </authorList>
    </citation>
    <scope>NUCLEOTIDE SEQUENCE [LARGE SCALE GENOMIC DNA]</scope>
    <source>
        <strain evidence="4 5">DSM 27192</strain>
    </source>
</reference>
<dbReference type="GO" id="GO:0016887">
    <property type="term" value="F:ATP hydrolysis activity"/>
    <property type="evidence" value="ECO:0007669"/>
    <property type="project" value="InterPro"/>
</dbReference>
<dbReference type="Proteomes" id="UP000279259">
    <property type="component" value="Unassembled WGS sequence"/>
</dbReference>
<accession>A0A427YC07</accession>
<evidence type="ECO:0000259" key="3">
    <source>
        <dbReference type="PROSITE" id="PS50893"/>
    </source>
</evidence>
<keyword evidence="2" id="KW-0067">ATP-binding</keyword>
<dbReference type="EMBL" id="RSCD01000016">
    <property type="protein sequence ID" value="RSH88593.1"/>
    <property type="molecule type" value="Genomic_DNA"/>
</dbReference>
<dbReference type="SUPFAM" id="SSF52540">
    <property type="entry name" value="P-loop containing nucleoside triphosphate hydrolases"/>
    <property type="match status" value="1"/>
</dbReference>
<gene>
    <name evidence="4" type="primary">CAF16</name>
    <name evidence="4" type="ORF">EHS25_002820</name>
</gene>
<evidence type="ECO:0000313" key="5">
    <source>
        <dbReference type="Proteomes" id="UP000279259"/>
    </source>
</evidence>
<keyword evidence="1" id="KW-0547">Nucleotide-binding</keyword>
<dbReference type="Pfam" id="PF00005">
    <property type="entry name" value="ABC_tran"/>
    <property type="match status" value="1"/>
</dbReference>
<dbReference type="GO" id="GO:0005524">
    <property type="term" value="F:ATP binding"/>
    <property type="evidence" value="ECO:0007669"/>
    <property type="project" value="UniProtKB-KW"/>
</dbReference>
<comment type="caution">
    <text evidence="4">The sequence shown here is derived from an EMBL/GenBank/DDBJ whole genome shotgun (WGS) entry which is preliminary data.</text>
</comment>
<evidence type="ECO:0000256" key="2">
    <source>
        <dbReference type="ARBA" id="ARBA00022840"/>
    </source>
</evidence>
<dbReference type="PANTHER" id="PTHR43158:SF2">
    <property type="entry name" value="SKFA PEPTIDE EXPORT ATP-BINDING PROTEIN SKFE"/>
    <property type="match status" value="1"/>
</dbReference>
<proteinExistence type="predicted"/>
<evidence type="ECO:0000313" key="4">
    <source>
        <dbReference type="EMBL" id="RSH88593.1"/>
    </source>
</evidence>
<dbReference type="Gene3D" id="3.40.50.300">
    <property type="entry name" value="P-loop containing nucleotide triphosphate hydrolases"/>
    <property type="match status" value="1"/>
</dbReference>
<dbReference type="InterPro" id="IPR003439">
    <property type="entry name" value="ABC_transporter-like_ATP-bd"/>
</dbReference>
<dbReference type="AlphaFoldDB" id="A0A427YC07"/>